<feature type="chain" id="PRO_5038635693" description="Secreted protein" evidence="1">
    <location>
        <begin position="23"/>
        <end position="92"/>
    </location>
</feature>
<reference evidence="2 3" key="1">
    <citation type="submission" date="2020-02" db="EMBL/GenBank/DDBJ databases">
        <title>Whole-genome analyses of novel actinobacteria.</title>
        <authorList>
            <person name="Sahin N."/>
            <person name="Gencbay T."/>
        </authorList>
    </citation>
    <scope>NUCLEOTIDE SEQUENCE [LARGE SCALE GENOMIC DNA]</scope>
    <source>
        <strain evidence="2 3">HC44</strain>
    </source>
</reference>
<keyword evidence="1" id="KW-0732">Signal</keyword>
<evidence type="ECO:0008006" key="4">
    <source>
        <dbReference type="Google" id="ProtNLM"/>
    </source>
</evidence>
<keyword evidence="3" id="KW-1185">Reference proteome</keyword>
<dbReference type="AlphaFoldDB" id="A0A6G4VD02"/>
<comment type="caution">
    <text evidence="2">The sequence shown here is derived from an EMBL/GenBank/DDBJ whole genome shotgun (WGS) entry which is preliminary data.</text>
</comment>
<proteinExistence type="predicted"/>
<dbReference type="EMBL" id="JAAKZY010000112">
    <property type="protein sequence ID" value="NGO11683.1"/>
    <property type="molecule type" value="Genomic_DNA"/>
</dbReference>
<accession>A0A6G4VD02</accession>
<feature type="signal peptide" evidence="1">
    <location>
        <begin position="1"/>
        <end position="22"/>
    </location>
</feature>
<gene>
    <name evidence="2" type="ORF">G5C60_29830</name>
</gene>
<evidence type="ECO:0000313" key="2">
    <source>
        <dbReference type="EMBL" id="NGO11683.1"/>
    </source>
</evidence>
<name>A0A6G4VD02_9ACTN</name>
<protein>
    <recommendedName>
        <fullName evidence="4">Secreted protein</fullName>
    </recommendedName>
</protein>
<evidence type="ECO:0000313" key="3">
    <source>
        <dbReference type="Proteomes" id="UP000472335"/>
    </source>
</evidence>
<sequence length="92" mass="9749">MRNIQKAAVVVAMLGSVSFLGAGVGHADGGDDKFKLDNRQNQSCVQNDSQEGLIQLDDVNVNVAALLGFGNQDNSERESLACSQAFSLGKKH</sequence>
<dbReference type="RefSeq" id="WP_165264071.1">
    <property type="nucleotide sequence ID" value="NZ_JAAKZY010000112.1"/>
</dbReference>
<dbReference type="Proteomes" id="UP000472335">
    <property type="component" value="Unassembled WGS sequence"/>
</dbReference>
<organism evidence="2 3">
    <name type="scientific">Streptomyces scabichelini</name>
    <dbReference type="NCBI Taxonomy" id="2711217"/>
    <lineage>
        <taxon>Bacteria</taxon>
        <taxon>Bacillati</taxon>
        <taxon>Actinomycetota</taxon>
        <taxon>Actinomycetes</taxon>
        <taxon>Kitasatosporales</taxon>
        <taxon>Streptomycetaceae</taxon>
        <taxon>Streptomyces</taxon>
    </lineage>
</organism>
<evidence type="ECO:0000256" key="1">
    <source>
        <dbReference type="SAM" id="SignalP"/>
    </source>
</evidence>